<dbReference type="KEGG" id="taes:123094328"/>
<evidence type="ECO:0000313" key="3">
    <source>
        <dbReference type="Proteomes" id="UP000019116"/>
    </source>
</evidence>
<sequence>MPMPTQTSMDAARTVVVTAYQELPRRRSGSHGASSSRTRSASGGYNNRRAMLLAYAQHLRRRGGQRSSCSGPPRVLEWGEWKRADDPGAGAGNDDKVVAGRRRGCCARLRLWARIWIRTFFRRVRRIRENASCRKAD</sequence>
<dbReference type="Gramene" id="TraesLAC4B03G02190790.1">
    <property type="protein sequence ID" value="TraesLAC4B03G02190790.1"/>
    <property type="gene ID" value="TraesLAC4B03G02190790"/>
</dbReference>
<dbReference type="Gramene" id="TraesRN4B0100092000.1">
    <property type="protein sequence ID" value="TraesRN4B0100092000.1"/>
    <property type="gene ID" value="TraesRN4B0100092000"/>
</dbReference>
<accession>A0A3B6INL2</accession>
<dbReference type="RefSeq" id="XP_044372295.1">
    <property type="nucleotide sequence ID" value="XM_044516360.1"/>
</dbReference>
<feature type="region of interest" description="Disordered" evidence="1">
    <location>
        <begin position="21"/>
        <end position="46"/>
    </location>
</feature>
<dbReference type="Gramene" id="TraesMAC4B03G02236290.1">
    <property type="protein sequence ID" value="TraesMAC4B03G02236290.1"/>
    <property type="gene ID" value="TraesMAC4B03G02236290"/>
</dbReference>
<dbReference type="STRING" id="4565.A0A3B6INL2"/>
<dbReference type="EnsemblPlants" id="TraesCS4B02G041700.1">
    <property type="protein sequence ID" value="TraesCS4B02G041700.1"/>
    <property type="gene ID" value="TraesCS4B02G041700"/>
</dbReference>
<dbReference type="GeneID" id="123094328"/>
<feature type="compositionally biased region" description="Low complexity" evidence="1">
    <location>
        <begin position="30"/>
        <end position="44"/>
    </location>
</feature>
<gene>
    <name evidence="2" type="primary">LOC123094328</name>
</gene>
<dbReference type="OMA" id="KWKTQGH"/>
<dbReference type="Gramene" id="TraesSYM4B03G02263220.1">
    <property type="protein sequence ID" value="TraesSYM4B03G02263220.1"/>
    <property type="gene ID" value="TraesSYM4B03G02263220"/>
</dbReference>
<dbReference type="Gramene" id="TraesPARA_EIv1.0_1315610.1">
    <property type="protein sequence ID" value="TraesPARA_EIv1.0_1315610.1.CDS"/>
    <property type="gene ID" value="TraesPARA_EIv1.0_1315610"/>
</dbReference>
<dbReference type="Gramene" id="TraesNOR4B03G02253940.1">
    <property type="protein sequence ID" value="TraesNOR4B03G02253940.1"/>
    <property type="gene ID" value="TraesNOR4B03G02253940"/>
</dbReference>
<organism evidence="2">
    <name type="scientific">Triticum aestivum</name>
    <name type="common">Wheat</name>
    <dbReference type="NCBI Taxonomy" id="4565"/>
    <lineage>
        <taxon>Eukaryota</taxon>
        <taxon>Viridiplantae</taxon>
        <taxon>Streptophyta</taxon>
        <taxon>Embryophyta</taxon>
        <taxon>Tracheophyta</taxon>
        <taxon>Spermatophyta</taxon>
        <taxon>Magnoliopsida</taxon>
        <taxon>Liliopsida</taxon>
        <taxon>Poales</taxon>
        <taxon>Poaceae</taxon>
        <taxon>BOP clade</taxon>
        <taxon>Pooideae</taxon>
        <taxon>Triticodae</taxon>
        <taxon>Triticeae</taxon>
        <taxon>Triticinae</taxon>
        <taxon>Triticum</taxon>
    </lineage>
</organism>
<dbReference type="Gramene" id="TraesCS4B02G041700.1">
    <property type="protein sequence ID" value="TraesCS4B02G041700.1"/>
    <property type="gene ID" value="TraesCS4B02G041700"/>
</dbReference>
<dbReference type="Gramene" id="TraesJUL4B03G02257670.1">
    <property type="protein sequence ID" value="TraesJUL4B03G02257670.1"/>
    <property type="gene ID" value="TraesJUL4B03G02257670"/>
</dbReference>
<dbReference type="Proteomes" id="UP000019116">
    <property type="component" value="Chromosome 4B"/>
</dbReference>
<reference evidence="2" key="2">
    <citation type="submission" date="2018-10" db="UniProtKB">
        <authorList>
            <consortium name="EnsemblPlants"/>
        </authorList>
    </citation>
    <scope>IDENTIFICATION</scope>
</reference>
<dbReference type="Gramene" id="TraesCLE_scaffold_017292_01G000300.1">
    <property type="protein sequence ID" value="TraesCLE_scaffold_017292_01G000300.1"/>
    <property type="gene ID" value="TraesCLE_scaffold_017292_01G000300"/>
</dbReference>
<protein>
    <submittedName>
        <fullName evidence="2">Uncharacterized protein</fullName>
    </submittedName>
</protein>
<dbReference type="Gramene" id="TraesCS4B03G0089600.1">
    <property type="protein sequence ID" value="TraesCS4B03G0089600.1.CDS"/>
    <property type="gene ID" value="TraesCS4B03G0089600"/>
</dbReference>
<dbReference type="Gramene" id="TraesLDM4B03G02236940.1">
    <property type="protein sequence ID" value="TraesLDM4B03G02236940.1"/>
    <property type="gene ID" value="TraesLDM4B03G02236940"/>
</dbReference>
<evidence type="ECO:0000313" key="2">
    <source>
        <dbReference type="EnsemblPlants" id="TraesCS4B02G041700.1"/>
    </source>
</evidence>
<reference evidence="2" key="1">
    <citation type="submission" date="2018-08" db="EMBL/GenBank/DDBJ databases">
        <authorList>
            <person name="Rossello M."/>
        </authorList>
    </citation>
    <scope>NUCLEOTIDE SEQUENCE [LARGE SCALE GENOMIC DNA]</scope>
    <source>
        <strain evidence="2">cv. Chinese Spring</strain>
    </source>
</reference>
<keyword evidence="3" id="KW-1185">Reference proteome</keyword>
<name>A0A3B6INL2_WHEAT</name>
<evidence type="ECO:0000256" key="1">
    <source>
        <dbReference type="SAM" id="MobiDB-lite"/>
    </source>
</evidence>
<dbReference type="Gramene" id="TraesSTA4B03G02232010.1">
    <property type="protein sequence ID" value="TraesSTA4B03G02232010.1"/>
    <property type="gene ID" value="TraesSTA4B03G02232010"/>
</dbReference>
<dbReference type="Gramene" id="TraesARI4B03G02273680.2">
    <property type="protein sequence ID" value="TraesARI4B03G02273680.2"/>
    <property type="gene ID" value="TraesARI4B03G02273680"/>
</dbReference>
<dbReference type="AlphaFoldDB" id="A0A3B6INL2"/>
<dbReference type="Gramene" id="TraesROB_scaffold_076026_01G000100.1">
    <property type="protein sequence ID" value="TraesROB_scaffold_076026_01G000100.1"/>
    <property type="gene ID" value="TraesROB_scaffold_076026_01G000100"/>
</dbReference>
<proteinExistence type="predicted"/>